<organism evidence="6 7">
    <name type="scientific">Phialemonium thermophilum</name>
    <dbReference type="NCBI Taxonomy" id="223376"/>
    <lineage>
        <taxon>Eukaryota</taxon>
        <taxon>Fungi</taxon>
        <taxon>Dikarya</taxon>
        <taxon>Ascomycota</taxon>
        <taxon>Pezizomycotina</taxon>
        <taxon>Sordariomycetes</taxon>
        <taxon>Sordariomycetidae</taxon>
        <taxon>Cephalothecales</taxon>
        <taxon>Cephalothecaceae</taxon>
        <taxon>Phialemonium</taxon>
    </lineage>
</organism>
<dbReference type="EMBL" id="JAZHXJ010000056">
    <property type="protein sequence ID" value="KAL1878092.1"/>
    <property type="molecule type" value="Genomic_DNA"/>
</dbReference>
<keyword evidence="7" id="KW-1185">Reference proteome</keyword>
<name>A0ABR3XR96_9PEZI</name>
<gene>
    <name evidence="6" type="ORF">VTK73DRAFT_8053</name>
</gene>
<dbReference type="Gene3D" id="3.50.50.60">
    <property type="entry name" value="FAD/NAD(P)-binding domain"/>
    <property type="match status" value="1"/>
</dbReference>
<dbReference type="Pfam" id="PF00743">
    <property type="entry name" value="FMO-like"/>
    <property type="match status" value="1"/>
</dbReference>
<dbReference type="PANTHER" id="PTHR43872:SF1">
    <property type="entry name" value="MONOOXYGENASE, PUTATIVE (AFU_ORTHOLOGUE AFUA_8G02570)-RELATED"/>
    <property type="match status" value="1"/>
</dbReference>
<comment type="cofactor">
    <cofactor evidence="1">
        <name>FAD</name>
        <dbReference type="ChEBI" id="CHEBI:57692"/>
    </cofactor>
</comment>
<evidence type="ECO:0000313" key="6">
    <source>
        <dbReference type="EMBL" id="KAL1878092.1"/>
    </source>
</evidence>
<keyword evidence="4" id="KW-0560">Oxidoreductase</keyword>
<evidence type="ECO:0000313" key="7">
    <source>
        <dbReference type="Proteomes" id="UP001586593"/>
    </source>
</evidence>
<keyword evidence="3" id="KW-0274">FAD</keyword>
<dbReference type="PANTHER" id="PTHR43872">
    <property type="entry name" value="MONOOXYGENASE, PUTATIVE (AFU_ORTHOLOGUE AFUA_8G02570)-RELATED"/>
    <property type="match status" value="1"/>
</dbReference>
<accession>A0ABR3XR96</accession>
<evidence type="ECO:0000256" key="1">
    <source>
        <dbReference type="ARBA" id="ARBA00001974"/>
    </source>
</evidence>
<reference evidence="6 7" key="1">
    <citation type="journal article" date="2024" name="Commun. Biol.">
        <title>Comparative genomic analysis of thermophilic fungi reveals convergent evolutionary adaptations and gene losses.</title>
        <authorList>
            <person name="Steindorff A.S."/>
            <person name="Aguilar-Pontes M.V."/>
            <person name="Robinson A.J."/>
            <person name="Andreopoulos B."/>
            <person name="LaButti K."/>
            <person name="Kuo A."/>
            <person name="Mondo S."/>
            <person name="Riley R."/>
            <person name="Otillar R."/>
            <person name="Haridas S."/>
            <person name="Lipzen A."/>
            <person name="Grimwood J."/>
            <person name="Schmutz J."/>
            <person name="Clum A."/>
            <person name="Reid I.D."/>
            <person name="Moisan M.C."/>
            <person name="Butler G."/>
            <person name="Nguyen T.T.M."/>
            <person name="Dewar K."/>
            <person name="Conant G."/>
            <person name="Drula E."/>
            <person name="Henrissat B."/>
            <person name="Hansel C."/>
            <person name="Singer S."/>
            <person name="Hutchinson M.I."/>
            <person name="de Vries R.P."/>
            <person name="Natvig D.O."/>
            <person name="Powell A.J."/>
            <person name="Tsang A."/>
            <person name="Grigoriev I.V."/>
        </authorList>
    </citation>
    <scope>NUCLEOTIDE SEQUENCE [LARGE SCALE GENOMIC DNA]</scope>
    <source>
        <strain evidence="6 7">ATCC 24622</strain>
    </source>
</reference>
<dbReference type="SUPFAM" id="SSF51905">
    <property type="entry name" value="FAD/NAD(P)-binding domain"/>
    <property type="match status" value="1"/>
</dbReference>
<evidence type="ECO:0000256" key="3">
    <source>
        <dbReference type="ARBA" id="ARBA00022827"/>
    </source>
</evidence>
<protein>
    <recommendedName>
        <fullName evidence="8">Monooxygenase</fullName>
    </recommendedName>
</protein>
<evidence type="ECO:0000256" key="2">
    <source>
        <dbReference type="ARBA" id="ARBA00022630"/>
    </source>
</evidence>
<keyword evidence="2" id="KW-0285">Flavoprotein</keyword>
<dbReference type="InterPro" id="IPR051820">
    <property type="entry name" value="FAD-binding_MO"/>
</dbReference>
<keyword evidence="5" id="KW-0503">Monooxygenase</keyword>
<evidence type="ECO:0008006" key="8">
    <source>
        <dbReference type="Google" id="ProtNLM"/>
    </source>
</evidence>
<evidence type="ECO:0000256" key="5">
    <source>
        <dbReference type="ARBA" id="ARBA00023033"/>
    </source>
</evidence>
<evidence type="ECO:0000256" key="4">
    <source>
        <dbReference type="ARBA" id="ARBA00023002"/>
    </source>
</evidence>
<sequence length="493" mass="55424">MSSYDIIIIGAGLSGINSAYRLEETLPDHSFIVLEARDSVGGTWSFWRYPGARCDSSMAVFGFPWRPWPYDSNMVDAQKIRDYIDESASLHGLDKLVRLGHRVTSASWSAEEQRWTLTVRVSSPGGPSTQEFKSKWIINCSGYYDYDKPREASIPGLDRFKGQVVHPQFWKDETDYAKEKIVIIGSGATAVTLFPVLAKTAASVTILQRSPSYVMSMPSKNSFIRFLQLFLPVWLAATLNWWYNMIEETLFVAVSTAYPRLGRKIVKSEMVKQLPPGFDIDKHFTPRYNLFDQRLCFCPDNDFFQALHQPHCNIVTDTIETVTETGIRTTSGLELEADMIVTATGLYMNLMSSIPLTVDGEPVVLGRVYAWNGMMLEGVPNAGTVVGYTTSTWTPGADVRMRSLIKVIKHTERLGATSAVPYIDPEERKRLPRKPVLTNSSTYIVDAIKRLPMVADVGPWRYGRSWFEDMRVLLFGDLVKGLRFTAAGKSKAA</sequence>
<comment type="caution">
    <text evidence="6">The sequence shown here is derived from an EMBL/GenBank/DDBJ whole genome shotgun (WGS) entry which is preliminary data.</text>
</comment>
<dbReference type="PRINTS" id="PR00411">
    <property type="entry name" value="PNDRDTASEI"/>
</dbReference>
<proteinExistence type="predicted"/>
<dbReference type="Proteomes" id="UP001586593">
    <property type="component" value="Unassembled WGS sequence"/>
</dbReference>
<dbReference type="InterPro" id="IPR020946">
    <property type="entry name" value="Flavin_mOase-like"/>
</dbReference>
<dbReference type="InterPro" id="IPR036188">
    <property type="entry name" value="FAD/NAD-bd_sf"/>
</dbReference>